<dbReference type="EMBL" id="FN649728">
    <property type="protein sequence ID" value="CBN77613.1"/>
    <property type="molecule type" value="Genomic_DNA"/>
</dbReference>
<evidence type="ECO:0000313" key="1">
    <source>
        <dbReference type="EMBL" id="CBN77613.1"/>
    </source>
</evidence>
<reference evidence="1 2" key="1">
    <citation type="journal article" date="2010" name="Nature">
        <title>The Ectocarpus genome and the independent evolution of multicellularity in brown algae.</title>
        <authorList>
            <person name="Cock J.M."/>
            <person name="Sterck L."/>
            <person name="Rouze P."/>
            <person name="Scornet D."/>
            <person name="Allen A.E."/>
            <person name="Amoutzias G."/>
            <person name="Anthouard V."/>
            <person name="Artiguenave F."/>
            <person name="Aury J.M."/>
            <person name="Badger J.H."/>
            <person name="Beszteri B."/>
            <person name="Billiau K."/>
            <person name="Bonnet E."/>
            <person name="Bothwell J.H."/>
            <person name="Bowler C."/>
            <person name="Boyen C."/>
            <person name="Brownlee C."/>
            <person name="Carrano C.J."/>
            <person name="Charrier B."/>
            <person name="Cho G.Y."/>
            <person name="Coelho S.M."/>
            <person name="Collen J."/>
            <person name="Corre E."/>
            <person name="Da Silva C."/>
            <person name="Delage L."/>
            <person name="Delaroque N."/>
            <person name="Dittami S.M."/>
            <person name="Doulbeau S."/>
            <person name="Elias M."/>
            <person name="Farnham G."/>
            <person name="Gachon C.M."/>
            <person name="Gschloessl B."/>
            <person name="Heesch S."/>
            <person name="Jabbari K."/>
            <person name="Jubin C."/>
            <person name="Kawai H."/>
            <person name="Kimura K."/>
            <person name="Kloareg B."/>
            <person name="Kupper F.C."/>
            <person name="Lang D."/>
            <person name="Le Bail A."/>
            <person name="Leblanc C."/>
            <person name="Lerouge P."/>
            <person name="Lohr M."/>
            <person name="Lopez P.J."/>
            <person name="Martens C."/>
            <person name="Maumus F."/>
            <person name="Michel G."/>
            <person name="Miranda-Saavedra D."/>
            <person name="Morales J."/>
            <person name="Moreau H."/>
            <person name="Motomura T."/>
            <person name="Nagasato C."/>
            <person name="Napoli C.A."/>
            <person name="Nelson D.R."/>
            <person name="Nyvall-Collen P."/>
            <person name="Peters A.F."/>
            <person name="Pommier C."/>
            <person name="Potin P."/>
            <person name="Poulain J."/>
            <person name="Quesneville H."/>
            <person name="Read B."/>
            <person name="Rensing S.A."/>
            <person name="Ritter A."/>
            <person name="Rousvoal S."/>
            <person name="Samanta M."/>
            <person name="Samson G."/>
            <person name="Schroeder D.C."/>
            <person name="Segurens B."/>
            <person name="Strittmatter M."/>
            <person name="Tonon T."/>
            <person name="Tregear J.W."/>
            <person name="Valentin K."/>
            <person name="von Dassow P."/>
            <person name="Yamagishi T."/>
            <person name="Van de Peer Y."/>
            <person name="Wincker P."/>
        </authorList>
    </citation>
    <scope>NUCLEOTIDE SEQUENCE [LARGE SCALE GENOMIC DNA]</scope>
    <source>
        <strain evidence="2">Ec32 / CCAP1310/4</strain>
    </source>
</reference>
<gene>
    <name evidence="1" type="ORF">Esi_0004_0268</name>
</gene>
<name>D8LMK3_ECTSI</name>
<protein>
    <submittedName>
        <fullName evidence="1">Uncharacterized protein</fullName>
    </submittedName>
</protein>
<keyword evidence="2" id="KW-1185">Reference proteome</keyword>
<dbReference type="EMBL" id="FN648596">
    <property type="protein sequence ID" value="CBN77613.1"/>
    <property type="molecule type" value="Genomic_DNA"/>
</dbReference>
<dbReference type="OrthoDB" id="443672at2759"/>
<proteinExistence type="predicted"/>
<sequence>MQREMMKAEQAILGRFTDALASYTGYGGAMKNLQGDKLWYNNMLGIGAYGEAGAGETVPS</sequence>
<evidence type="ECO:0000313" key="2">
    <source>
        <dbReference type="Proteomes" id="UP000002630"/>
    </source>
</evidence>
<dbReference type="Proteomes" id="UP000002630">
    <property type="component" value="Linkage Group LG03"/>
</dbReference>
<organism evidence="1 2">
    <name type="scientific">Ectocarpus siliculosus</name>
    <name type="common">Brown alga</name>
    <name type="synonym">Conferva siliculosa</name>
    <dbReference type="NCBI Taxonomy" id="2880"/>
    <lineage>
        <taxon>Eukaryota</taxon>
        <taxon>Sar</taxon>
        <taxon>Stramenopiles</taxon>
        <taxon>Ochrophyta</taxon>
        <taxon>PX clade</taxon>
        <taxon>Phaeophyceae</taxon>
        <taxon>Ectocarpales</taxon>
        <taxon>Ectocarpaceae</taxon>
        <taxon>Ectocarpus</taxon>
    </lineage>
</organism>
<accession>D8LMK3</accession>
<dbReference type="AlphaFoldDB" id="D8LMK3"/>
<dbReference type="InParanoid" id="D8LMK3"/>